<evidence type="ECO:0000259" key="3">
    <source>
        <dbReference type="Pfam" id="PF08628"/>
    </source>
</evidence>
<dbReference type="PANTHER" id="PTHR22999">
    <property type="entry name" value="PX SERINE/THREONINE KINASE PXK"/>
    <property type="match status" value="1"/>
</dbReference>
<dbReference type="EMBL" id="JBBPBN010000391">
    <property type="protein sequence ID" value="KAK8487524.1"/>
    <property type="molecule type" value="Genomic_DNA"/>
</dbReference>
<sequence length="152" mass="17108">MNISCWVQKSPPCLSSIGFHGKTSTPSSSSSLSDSTVSTSVTEMLQTHSCLEFHPSFKFKTLILLLDTIQSVYIVVSKDRSGLVDMQILKLVMEDAIDDWLLRQIYWLRREDIVSQGIRWIQDMIPVTQRLEVLVASFMDSFGACCASLKVL</sequence>
<comment type="caution">
    <text evidence="4">The sequence shown here is derived from an EMBL/GenBank/DDBJ whole genome shotgun (WGS) entry which is preliminary data.</text>
</comment>
<dbReference type="PANTHER" id="PTHR22999:SF23">
    <property type="entry name" value="SORTING NEXIN-16"/>
    <property type="match status" value="1"/>
</dbReference>
<keyword evidence="5" id="KW-1185">Reference proteome</keyword>
<evidence type="ECO:0000256" key="2">
    <source>
        <dbReference type="ARBA" id="ARBA00022490"/>
    </source>
</evidence>
<dbReference type="Pfam" id="PF08628">
    <property type="entry name" value="Nexin_C"/>
    <property type="match status" value="1"/>
</dbReference>
<feature type="domain" description="Sorting nexin C-terminal" evidence="3">
    <location>
        <begin position="86"/>
        <end position="125"/>
    </location>
</feature>
<name>A0ABR2A3B8_9ROSI</name>
<organism evidence="4 5">
    <name type="scientific">Hibiscus sabdariffa</name>
    <name type="common">roselle</name>
    <dbReference type="NCBI Taxonomy" id="183260"/>
    <lineage>
        <taxon>Eukaryota</taxon>
        <taxon>Viridiplantae</taxon>
        <taxon>Streptophyta</taxon>
        <taxon>Embryophyta</taxon>
        <taxon>Tracheophyta</taxon>
        <taxon>Spermatophyta</taxon>
        <taxon>Magnoliopsida</taxon>
        <taxon>eudicotyledons</taxon>
        <taxon>Gunneridae</taxon>
        <taxon>Pentapetalae</taxon>
        <taxon>rosids</taxon>
        <taxon>malvids</taxon>
        <taxon>Malvales</taxon>
        <taxon>Malvaceae</taxon>
        <taxon>Malvoideae</taxon>
        <taxon>Hibiscus</taxon>
    </lineage>
</organism>
<dbReference type="Proteomes" id="UP001396334">
    <property type="component" value="Unassembled WGS sequence"/>
</dbReference>
<reference evidence="4 5" key="1">
    <citation type="journal article" date="2024" name="G3 (Bethesda)">
        <title>Genome assembly of Hibiscus sabdariffa L. provides insights into metabolisms of medicinal natural products.</title>
        <authorList>
            <person name="Kim T."/>
        </authorList>
    </citation>
    <scope>NUCLEOTIDE SEQUENCE [LARGE SCALE GENOMIC DNA]</scope>
    <source>
        <strain evidence="4">TK-2024</strain>
        <tissue evidence="4">Old leaves</tissue>
    </source>
</reference>
<evidence type="ECO:0000313" key="4">
    <source>
        <dbReference type="EMBL" id="KAK8487524.1"/>
    </source>
</evidence>
<evidence type="ECO:0000256" key="1">
    <source>
        <dbReference type="ARBA" id="ARBA00004496"/>
    </source>
</evidence>
<protein>
    <recommendedName>
        <fullName evidence="3">Sorting nexin C-terminal domain-containing protein</fullName>
    </recommendedName>
</protein>
<comment type="subcellular location">
    <subcellularLocation>
        <location evidence="1">Cytoplasm</location>
    </subcellularLocation>
</comment>
<proteinExistence type="predicted"/>
<dbReference type="InterPro" id="IPR051837">
    <property type="entry name" value="SortingNexin/PXDomain-PKLike"/>
</dbReference>
<gene>
    <name evidence="4" type="ORF">V6N11_076653</name>
</gene>
<evidence type="ECO:0000313" key="5">
    <source>
        <dbReference type="Proteomes" id="UP001396334"/>
    </source>
</evidence>
<dbReference type="InterPro" id="IPR013937">
    <property type="entry name" value="Sorting_nexin_C"/>
</dbReference>
<accession>A0ABR2A3B8</accession>
<keyword evidence="2" id="KW-0963">Cytoplasm</keyword>